<sequence length="253" mass="28104">CRYFYRSGKCTRGDKCQFSHAQKRESGQPGVPKSSSTESQASPSEAGPSRLSALATDFVPSQSLQEISEDRSRQEAQSSVTSRQALKQSSGDAEACGICMEVPVVFAQHTGCNHYFCVPCIQQWRKQRSVRGEQRQSNSKACPTCRSRSNFTFVTAEPVANQQRLAAIERHRKRLKQIPCRHFTKSLGLHRSLDSRSDTPAPAAAADPNADFSKGKKKATPYCVFGDDCLFQHSIDGKPYLFNAGFKDMKARR</sequence>
<dbReference type="SUPFAM" id="SSF57850">
    <property type="entry name" value="RING/U-box"/>
    <property type="match status" value="1"/>
</dbReference>
<dbReference type="STRING" id="1882483.A0A317XSC8"/>
<dbReference type="Gene3D" id="3.30.40.10">
    <property type="entry name" value="Zinc/RING finger domain, C3HC4 (zinc finger)"/>
    <property type="match status" value="1"/>
</dbReference>
<dbReference type="SMART" id="SM00184">
    <property type="entry name" value="RING"/>
    <property type="match status" value="1"/>
</dbReference>
<evidence type="ECO:0000256" key="3">
    <source>
        <dbReference type="ARBA" id="ARBA00022771"/>
    </source>
</evidence>
<keyword evidence="3 5" id="KW-0863">Zinc-finger</keyword>
<keyword evidence="1" id="KW-0808">Transferase</keyword>
<dbReference type="GO" id="GO:0008270">
    <property type="term" value="F:zinc ion binding"/>
    <property type="evidence" value="ECO:0007669"/>
    <property type="project" value="UniProtKB-KW"/>
</dbReference>
<evidence type="ECO:0000259" key="8">
    <source>
        <dbReference type="PROSITE" id="PS50103"/>
    </source>
</evidence>
<dbReference type="SUPFAM" id="SSF90229">
    <property type="entry name" value="CCCH zinc finger"/>
    <property type="match status" value="1"/>
</dbReference>
<evidence type="ECO:0000256" key="1">
    <source>
        <dbReference type="ARBA" id="ARBA00022679"/>
    </source>
</evidence>
<feature type="compositionally biased region" description="Low complexity" evidence="6">
    <location>
        <begin position="34"/>
        <end position="46"/>
    </location>
</feature>
<feature type="domain" description="RING-type" evidence="7">
    <location>
        <begin position="96"/>
        <end position="146"/>
    </location>
</feature>
<protein>
    <submittedName>
        <fullName evidence="9">Uncharacterized protein</fullName>
    </submittedName>
</protein>
<dbReference type="Pfam" id="PF00097">
    <property type="entry name" value="zf-C3HC4"/>
    <property type="match status" value="1"/>
</dbReference>
<feature type="non-terminal residue" evidence="9">
    <location>
        <position position="1"/>
    </location>
</feature>
<feature type="region of interest" description="Disordered" evidence="6">
    <location>
        <begin position="18"/>
        <end position="85"/>
    </location>
</feature>
<evidence type="ECO:0000259" key="7">
    <source>
        <dbReference type="PROSITE" id="PS50089"/>
    </source>
</evidence>
<dbReference type="GO" id="GO:0061630">
    <property type="term" value="F:ubiquitin protein ligase activity"/>
    <property type="evidence" value="ECO:0007669"/>
    <property type="project" value="InterPro"/>
</dbReference>
<gene>
    <name evidence="9" type="ORF">BCV70DRAFT_143119</name>
</gene>
<keyword evidence="2 5" id="KW-0479">Metal-binding</keyword>
<dbReference type="InterPro" id="IPR017907">
    <property type="entry name" value="Znf_RING_CS"/>
</dbReference>
<dbReference type="InterPro" id="IPR036855">
    <property type="entry name" value="Znf_CCCH_sf"/>
</dbReference>
<feature type="compositionally biased region" description="Low complexity" evidence="6">
    <location>
        <begin position="198"/>
        <end position="211"/>
    </location>
</feature>
<accession>A0A317XSC8</accession>
<dbReference type="PROSITE" id="PS50103">
    <property type="entry name" value="ZF_C3H1"/>
    <property type="match status" value="1"/>
</dbReference>
<organism evidence="9 10">
    <name type="scientific">Testicularia cyperi</name>
    <dbReference type="NCBI Taxonomy" id="1882483"/>
    <lineage>
        <taxon>Eukaryota</taxon>
        <taxon>Fungi</taxon>
        <taxon>Dikarya</taxon>
        <taxon>Basidiomycota</taxon>
        <taxon>Ustilaginomycotina</taxon>
        <taxon>Ustilaginomycetes</taxon>
        <taxon>Ustilaginales</taxon>
        <taxon>Anthracoideaceae</taxon>
        <taxon>Testicularia</taxon>
    </lineage>
</organism>
<evidence type="ECO:0000256" key="2">
    <source>
        <dbReference type="ARBA" id="ARBA00022723"/>
    </source>
</evidence>
<dbReference type="InterPro" id="IPR018957">
    <property type="entry name" value="Znf_C3HC4_RING-type"/>
</dbReference>
<dbReference type="InterPro" id="IPR045072">
    <property type="entry name" value="MKRN-like"/>
</dbReference>
<evidence type="ECO:0000313" key="10">
    <source>
        <dbReference type="Proteomes" id="UP000246740"/>
    </source>
</evidence>
<evidence type="ECO:0000256" key="5">
    <source>
        <dbReference type="PROSITE-ProRule" id="PRU00723"/>
    </source>
</evidence>
<feature type="domain" description="C3H1-type" evidence="8">
    <location>
        <begin position="1"/>
        <end position="23"/>
    </location>
</feature>
<evidence type="ECO:0000256" key="4">
    <source>
        <dbReference type="ARBA" id="ARBA00022833"/>
    </source>
</evidence>
<dbReference type="InterPro" id="IPR013083">
    <property type="entry name" value="Znf_RING/FYVE/PHD"/>
</dbReference>
<dbReference type="Pfam" id="PF00642">
    <property type="entry name" value="zf-CCCH"/>
    <property type="match status" value="1"/>
</dbReference>
<dbReference type="AlphaFoldDB" id="A0A317XSC8"/>
<dbReference type="PANTHER" id="PTHR11224:SF59">
    <property type="entry name" value="RING-TYPE E3 UBIQUITIN TRANSFERASE"/>
    <property type="match status" value="1"/>
</dbReference>
<dbReference type="Proteomes" id="UP000246740">
    <property type="component" value="Unassembled WGS sequence"/>
</dbReference>
<reference evidence="9 10" key="1">
    <citation type="journal article" date="2018" name="Mol. Biol. Evol.">
        <title>Broad Genomic Sampling Reveals a Smut Pathogenic Ancestry of the Fungal Clade Ustilaginomycotina.</title>
        <authorList>
            <person name="Kijpornyongpan T."/>
            <person name="Mondo S.J."/>
            <person name="Barry K."/>
            <person name="Sandor L."/>
            <person name="Lee J."/>
            <person name="Lipzen A."/>
            <person name="Pangilinan J."/>
            <person name="LaButti K."/>
            <person name="Hainaut M."/>
            <person name="Henrissat B."/>
            <person name="Grigoriev I.V."/>
            <person name="Spatafora J.W."/>
            <person name="Aime M.C."/>
        </authorList>
    </citation>
    <scope>NUCLEOTIDE SEQUENCE [LARGE SCALE GENOMIC DNA]</scope>
    <source>
        <strain evidence="9 10">MCA 3645</strain>
    </source>
</reference>
<name>A0A317XSC8_9BASI</name>
<evidence type="ECO:0000256" key="6">
    <source>
        <dbReference type="SAM" id="MobiDB-lite"/>
    </source>
</evidence>
<dbReference type="EMBL" id="KZ819191">
    <property type="protein sequence ID" value="PWZ01012.1"/>
    <property type="molecule type" value="Genomic_DNA"/>
</dbReference>
<feature type="non-terminal residue" evidence="9">
    <location>
        <position position="253"/>
    </location>
</feature>
<proteinExistence type="predicted"/>
<feature type="region of interest" description="Disordered" evidence="6">
    <location>
        <begin position="191"/>
        <end position="216"/>
    </location>
</feature>
<dbReference type="Gene3D" id="4.10.1000.10">
    <property type="entry name" value="Zinc finger, CCCH-type"/>
    <property type="match status" value="1"/>
</dbReference>
<dbReference type="InterPro" id="IPR000571">
    <property type="entry name" value="Znf_CCCH"/>
</dbReference>
<dbReference type="InterPro" id="IPR001841">
    <property type="entry name" value="Znf_RING"/>
</dbReference>
<dbReference type="PANTHER" id="PTHR11224">
    <property type="entry name" value="MAKORIN-RELATED"/>
    <property type="match status" value="1"/>
</dbReference>
<dbReference type="InParanoid" id="A0A317XSC8"/>
<feature type="compositionally biased region" description="Polar residues" evidence="6">
    <location>
        <begin position="75"/>
        <end position="85"/>
    </location>
</feature>
<dbReference type="PROSITE" id="PS50089">
    <property type="entry name" value="ZF_RING_2"/>
    <property type="match status" value="1"/>
</dbReference>
<evidence type="ECO:0000313" key="9">
    <source>
        <dbReference type="EMBL" id="PWZ01012.1"/>
    </source>
</evidence>
<dbReference type="GO" id="GO:0000209">
    <property type="term" value="P:protein polyubiquitination"/>
    <property type="evidence" value="ECO:0007669"/>
    <property type="project" value="InterPro"/>
</dbReference>
<dbReference type="OrthoDB" id="250836at2759"/>
<keyword evidence="10" id="KW-1185">Reference proteome</keyword>
<keyword evidence="4 5" id="KW-0862">Zinc</keyword>
<feature type="zinc finger region" description="C3H1-type" evidence="5">
    <location>
        <begin position="1"/>
        <end position="23"/>
    </location>
</feature>
<dbReference type="PROSITE" id="PS00518">
    <property type="entry name" value="ZF_RING_1"/>
    <property type="match status" value="1"/>
</dbReference>